<dbReference type="AlphaFoldDB" id="A0A9W8JUW2"/>
<evidence type="ECO:0000313" key="3">
    <source>
        <dbReference type="Proteomes" id="UP001148786"/>
    </source>
</evidence>
<evidence type="ECO:0000313" key="2">
    <source>
        <dbReference type="EMBL" id="KAJ3502794.1"/>
    </source>
</evidence>
<feature type="compositionally biased region" description="Low complexity" evidence="1">
    <location>
        <begin position="55"/>
        <end position="72"/>
    </location>
</feature>
<keyword evidence="3" id="KW-1185">Reference proteome</keyword>
<organism evidence="2 3">
    <name type="scientific">Agrocybe chaxingu</name>
    <dbReference type="NCBI Taxonomy" id="84603"/>
    <lineage>
        <taxon>Eukaryota</taxon>
        <taxon>Fungi</taxon>
        <taxon>Dikarya</taxon>
        <taxon>Basidiomycota</taxon>
        <taxon>Agaricomycotina</taxon>
        <taxon>Agaricomycetes</taxon>
        <taxon>Agaricomycetidae</taxon>
        <taxon>Agaricales</taxon>
        <taxon>Agaricineae</taxon>
        <taxon>Strophariaceae</taxon>
        <taxon>Agrocybe</taxon>
    </lineage>
</organism>
<comment type="caution">
    <text evidence="2">The sequence shown here is derived from an EMBL/GenBank/DDBJ whole genome shotgun (WGS) entry which is preliminary data.</text>
</comment>
<sequence length="234" mass="26339">MQLSNSNAPPSLHSSSIQSQPATVASQLPVEHARPSVSTTPMEPTVPNSQRRRVSFSLPVSSSRSNNSVSRQNGRRNPTRPLMLEGMDLPLNVKASPLLIPSKSQAKAPDDDYAQVLARQDHKCRNRQEFVAWFEATGYGRLVEPPACAKNFPELEHGDLFMNWIDDECVECQVWVFTAKPTSRKASWHVVTWGWKKPGFQRRLVITHTGKPSFVAESTWRKKYKLPAARIVTH</sequence>
<reference evidence="2" key="1">
    <citation type="submission" date="2022-07" db="EMBL/GenBank/DDBJ databases">
        <title>Genome Sequence of Agrocybe chaxingu.</title>
        <authorList>
            <person name="Buettner E."/>
        </authorList>
    </citation>
    <scope>NUCLEOTIDE SEQUENCE</scope>
    <source>
        <strain evidence="2">MP-N11</strain>
    </source>
</reference>
<feature type="compositionally biased region" description="Polar residues" evidence="1">
    <location>
        <begin position="1"/>
        <end position="26"/>
    </location>
</feature>
<feature type="compositionally biased region" description="Polar residues" evidence="1">
    <location>
        <begin position="36"/>
        <end position="49"/>
    </location>
</feature>
<dbReference type="Proteomes" id="UP001148786">
    <property type="component" value="Unassembled WGS sequence"/>
</dbReference>
<dbReference type="OrthoDB" id="10562077at2759"/>
<feature type="region of interest" description="Disordered" evidence="1">
    <location>
        <begin position="1"/>
        <end position="83"/>
    </location>
</feature>
<accession>A0A9W8JUW2</accession>
<evidence type="ECO:0000256" key="1">
    <source>
        <dbReference type="SAM" id="MobiDB-lite"/>
    </source>
</evidence>
<gene>
    <name evidence="2" type="ORF">NLJ89_g8727</name>
</gene>
<dbReference type="EMBL" id="JANKHO010001229">
    <property type="protein sequence ID" value="KAJ3502794.1"/>
    <property type="molecule type" value="Genomic_DNA"/>
</dbReference>
<protein>
    <submittedName>
        <fullName evidence="2">Uncharacterized protein</fullName>
    </submittedName>
</protein>
<name>A0A9W8JUW2_9AGAR</name>
<proteinExistence type="predicted"/>